<dbReference type="GO" id="GO:0005829">
    <property type="term" value="C:cytosol"/>
    <property type="evidence" value="ECO:0007669"/>
    <property type="project" value="TreeGrafter"/>
</dbReference>
<dbReference type="Pfam" id="PF01648">
    <property type="entry name" value="ACPS"/>
    <property type="match status" value="1"/>
</dbReference>
<dbReference type="KEGG" id="xcn:J169_04344"/>
<accession>A0A0U5FKF9</accession>
<dbReference type="KEGG" id="xcw:J162_04302"/>
<feature type="region of interest" description="Disordered" evidence="3">
    <location>
        <begin position="206"/>
        <end position="229"/>
    </location>
</feature>
<comment type="similarity">
    <text evidence="1">Belongs to the P-Pant transferase superfamily. Gsp/Sfp/HetI/AcpT family.</text>
</comment>
<organism evidence="5 6">
    <name type="scientific">Xanthomonas citri pv. citri</name>
    <dbReference type="NCBI Taxonomy" id="611301"/>
    <lineage>
        <taxon>Bacteria</taxon>
        <taxon>Pseudomonadati</taxon>
        <taxon>Pseudomonadota</taxon>
        <taxon>Gammaproteobacteria</taxon>
        <taxon>Lysobacterales</taxon>
        <taxon>Lysobacteraceae</taxon>
        <taxon>Xanthomonas</taxon>
    </lineage>
</organism>
<dbReference type="AlphaFoldDB" id="A0A0U5FKF9"/>
<gene>
    <name evidence="5" type="primary">hetI</name>
    <name evidence="5" type="ORF">XAC3562_910037</name>
</gene>
<dbReference type="KEGG" id="xcr:J163_04297"/>
<dbReference type="SUPFAM" id="SSF56214">
    <property type="entry name" value="4'-phosphopantetheinyl transferase"/>
    <property type="match status" value="2"/>
</dbReference>
<evidence type="ECO:0000313" key="6">
    <source>
        <dbReference type="Proteomes" id="UP000052230"/>
    </source>
</evidence>
<protein>
    <submittedName>
        <fullName evidence="5">HetI protein</fullName>
    </submittedName>
</protein>
<evidence type="ECO:0000256" key="1">
    <source>
        <dbReference type="ARBA" id="ARBA00010990"/>
    </source>
</evidence>
<dbReference type="InterPro" id="IPR050559">
    <property type="entry name" value="P-Pant_transferase_sf"/>
</dbReference>
<evidence type="ECO:0000313" key="5">
    <source>
        <dbReference type="EMBL" id="CEG19144.1"/>
    </source>
</evidence>
<name>A0A0U5FKF9_XANCI</name>
<dbReference type="EMBL" id="CCXZ01000190">
    <property type="protein sequence ID" value="CEG19144.1"/>
    <property type="molecule type" value="Genomic_DNA"/>
</dbReference>
<dbReference type="InterPro" id="IPR008278">
    <property type="entry name" value="4-PPantetheinyl_Trfase_dom"/>
</dbReference>
<dbReference type="InterPro" id="IPR037143">
    <property type="entry name" value="4-PPantetheinyl_Trfase_dom_sf"/>
</dbReference>
<evidence type="ECO:0000259" key="4">
    <source>
        <dbReference type="Pfam" id="PF01648"/>
    </source>
</evidence>
<evidence type="ECO:0000256" key="3">
    <source>
        <dbReference type="SAM" id="MobiDB-lite"/>
    </source>
</evidence>
<dbReference type="KEGG" id="xcm:J164_04297"/>
<proteinExistence type="inferred from homology"/>
<feature type="domain" description="4'-phosphopantetheinyl transferase" evidence="4">
    <location>
        <begin position="84"/>
        <end position="174"/>
    </location>
</feature>
<sequence length="229" mass="25020">MTVHASWRVGPVQLWLCPHRPGERGEPQARQLLGPTLGIDPASVPLQRDARGRPSLQPALPDRDTGWSHSGEYLLVGLGEGVRLGVDLERIRARPRVLEIAQRFFHPDEIALLAALAPDAQHALFFRLWCAKEALLKAHGHGLSFGLHRLAYALAPDGALHLQWCDPELGQAAQWQLHEWWAAPECRAALAFYPLPARNRSAACASTSPRAAESVDGTAPPHPGRAASQ</sequence>
<dbReference type="Gene3D" id="3.90.470.20">
    <property type="entry name" value="4'-phosphopantetheinyl transferase domain"/>
    <property type="match status" value="1"/>
</dbReference>
<dbReference type="Proteomes" id="UP000052230">
    <property type="component" value="Unassembled WGS sequence"/>
</dbReference>
<dbReference type="PANTHER" id="PTHR12215">
    <property type="entry name" value="PHOSPHOPANTETHEINE TRANSFERASE"/>
    <property type="match status" value="1"/>
</dbReference>
<reference evidence="5 6" key="1">
    <citation type="submission" date="2014-09" db="EMBL/GenBank/DDBJ databases">
        <authorList>
            <person name="Regsiter A."/>
        </authorList>
    </citation>
    <scope>NUCLEOTIDE SEQUENCE [LARGE SCALE GENOMIC DNA]</scope>
</reference>
<comment type="caution">
    <text evidence="5">The sequence shown here is derived from an EMBL/GenBank/DDBJ whole genome shotgun (WGS) entry which is preliminary data.</text>
</comment>
<dbReference type="KEGG" id="xcu:J159_04296"/>
<dbReference type="GO" id="GO:0019878">
    <property type="term" value="P:lysine biosynthetic process via aminoadipic acid"/>
    <property type="evidence" value="ECO:0007669"/>
    <property type="project" value="TreeGrafter"/>
</dbReference>
<dbReference type="GO" id="GO:0008897">
    <property type="term" value="F:holo-[acyl-carrier-protein] synthase activity"/>
    <property type="evidence" value="ECO:0007669"/>
    <property type="project" value="InterPro"/>
</dbReference>
<dbReference type="KEGG" id="xcf:J172_04337"/>
<keyword evidence="2" id="KW-0808">Transferase</keyword>
<dbReference type="GO" id="GO:0000287">
    <property type="term" value="F:magnesium ion binding"/>
    <property type="evidence" value="ECO:0007669"/>
    <property type="project" value="InterPro"/>
</dbReference>
<keyword evidence="6" id="KW-1185">Reference proteome</keyword>
<evidence type="ECO:0000256" key="2">
    <source>
        <dbReference type="ARBA" id="ARBA00022679"/>
    </source>
</evidence>
<dbReference type="PANTHER" id="PTHR12215:SF10">
    <property type="entry name" value="L-AMINOADIPATE-SEMIALDEHYDE DEHYDROGENASE-PHOSPHOPANTETHEINYL TRANSFERASE"/>
    <property type="match status" value="1"/>
</dbReference>